<dbReference type="AlphaFoldDB" id="A0A1B9NIH7"/>
<dbReference type="CDD" id="cd06553">
    <property type="entry name" value="ASCH_Ef3133_like"/>
    <property type="match status" value="1"/>
</dbReference>
<dbReference type="InterPro" id="IPR009326">
    <property type="entry name" value="DUF984"/>
</dbReference>
<accession>A0A1B9NIH7</accession>
<dbReference type="PANTHER" id="PTHR39203:SF1">
    <property type="entry name" value="CYTOPLASMIC PROTEIN"/>
    <property type="match status" value="1"/>
</dbReference>
<dbReference type="PIRSF" id="PIRSF021320">
    <property type="entry name" value="DUF984"/>
    <property type="match status" value="1"/>
</dbReference>
<comment type="caution">
    <text evidence="1">The sequence shown here is derived from an EMBL/GenBank/DDBJ whole genome shotgun (WGS) entry which is preliminary data.</text>
</comment>
<protein>
    <submittedName>
        <fullName evidence="1">Uncharacterized protein</fullName>
    </submittedName>
</protein>
<evidence type="ECO:0000313" key="2">
    <source>
        <dbReference type="Proteomes" id="UP000093355"/>
    </source>
</evidence>
<reference evidence="1 2" key="1">
    <citation type="submission" date="2016-05" db="EMBL/GenBank/DDBJ databases">
        <authorList>
            <person name="Lavstsen T."/>
            <person name="Jespersen J.S."/>
        </authorList>
    </citation>
    <scope>NUCLEOTIDE SEQUENCE [LARGE SCALE GENOMIC DNA]</scope>
    <source>
        <strain evidence="1 2">YLB-01</strain>
    </source>
</reference>
<dbReference type="PANTHER" id="PTHR39203">
    <property type="entry name" value="CYTOPLASMIC PROTEIN-RELATED"/>
    <property type="match status" value="1"/>
</dbReference>
<dbReference type="OrthoDB" id="9807542at2"/>
<dbReference type="SMART" id="SM01022">
    <property type="entry name" value="ASCH"/>
    <property type="match status" value="1"/>
</dbReference>
<dbReference type="EMBL" id="LXMD01000003">
    <property type="protein sequence ID" value="OCG76386.1"/>
    <property type="molecule type" value="Genomic_DNA"/>
</dbReference>
<sequence length="158" mass="17282">MPTPSAETVDRFWREARAAAPELPADPPAADRVWGFGATPEHADGLLALVLAGVKTGTSGSLWDYEAEGEEVTRVGEYDVILDGSGAPRAVIQTVAVETVPFDEVTAEHAFAEGEDDRSLASWRAIHERFFTEHASHDRGFDARMPVVCERFRLIYPA</sequence>
<dbReference type="Proteomes" id="UP000093355">
    <property type="component" value="Unassembled WGS sequence"/>
</dbReference>
<dbReference type="Gene3D" id="3.10.400.10">
    <property type="entry name" value="Sulfate adenylyltransferase"/>
    <property type="match status" value="1"/>
</dbReference>
<dbReference type="InterPro" id="IPR015947">
    <property type="entry name" value="PUA-like_sf"/>
</dbReference>
<dbReference type="Pfam" id="PF04266">
    <property type="entry name" value="ASCH"/>
    <property type="match status" value="1"/>
</dbReference>
<proteinExistence type="predicted"/>
<keyword evidence="2" id="KW-1185">Reference proteome</keyword>
<evidence type="ECO:0000313" key="1">
    <source>
        <dbReference type="EMBL" id="OCG76386.1"/>
    </source>
</evidence>
<name>A0A1B9NIH7_9MICO</name>
<organism evidence="1 2">
    <name type="scientific">Microbacterium sediminis</name>
    <dbReference type="NCBI Taxonomy" id="904291"/>
    <lineage>
        <taxon>Bacteria</taxon>
        <taxon>Bacillati</taxon>
        <taxon>Actinomycetota</taxon>
        <taxon>Actinomycetes</taxon>
        <taxon>Micrococcales</taxon>
        <taxon>Microbacteriaceae</taxon>
        <taxon>Microbacterium</taxon>
    </lineage>
</organism>
<gene>
    <name evidence="1" type="ORF">A7J15_12225</name>
</gene>
<dbReference type="InterPro" id="IPR007374">
    <property type="entry name" value="ASCH_domain"/>
</dbReference>
<dbReference type="SUPFAM" id="SSF88697">
    <property type="entry name" value="PUA domain-like"/>
    <property type="match status" value="1"/>
</dbReference>
<dbReference type="STRING" id="904291.A7J15_12225"/>